<keyword evidence="4" id="KW-1185">Reference proteome</keyword>
<proteinExistence type="predicted"/>
<dbReference type="RefSeq" id="WP_101279490.1">
    <property type="nucleotide sequence ID" value="NZ_CP031742.1"/>
</dbReference>
<dbReference type="AlphaFoldDB" id="A0A385D6L8"/>
<evidence type="ECO:0000313" key="3">
    <source>
        <dbReference type="Proteomes" id="UP000259636"/>
    </source>
</evidence>
<evidence type="ECO:0000313" key="1">
    <source>
        <dbReference type="EMBL" id="AXQ53719.1"/>
    </source>
</evidence>
<sequence>MSYTPQVETAEIADSELDNISGGLVNGLVGTVTSSLDSVAPVSDTLGTVTGVVEQTTGLNTAPVTGLVAGL</sequence>
<dbReference type="EMBL" id="CP031742">
    <property type="protein sequence ID" value="AXQ53719.1"/>
    <property type="molecule type" value="Genomic_DNA"/>
</dbReference>
<gene>
    <name evidence="1" type="ORF">D0C37_03270</name>
    <name evidence="2" type="ORF">G9U55_27705</name>
</gene>
<organism evidence="1 3">
    <name type="scientific">Streptomyces koyangensis</name>
    <dbReference type="NCBI Taxonomy" id="188770"/>
    <lineage>
        <taxon>Bacteria</taxon>
        <taxon>Bacillati</taxon>
        <taxon>Actinomycetota</taxon>
        <taxon>Actinomycetes</taxon>
        <taxon>Kitasatosporales</taxon>
        <taxon>Streptomycetaceae</taxon>
        <taxon>Streptomyces</taxon>
        <taxon>Streptomyces aurantiacus group</taxon>
    </lineage>
</organism>
<dbReference type="EMBL" id="CP049945">
    <property type="protein sequence ID" value="QRF05574.1"/>
    <property type="molecule type" value="Genomic_DNA"/>
</dbReference>
<dbReference type="Proteomes" id="UP000596311">
    <property type="component" value="Chromosome"/>
</dbReference>
<protein>
    <submittedName>
        <fullName evidence="1">Type A2 lantipeptide</fullName>
    </submittedName>
</protein>
<reference evidence="1 3" key="1">
    <citation type="submission" date="2018-08" db="EMBL/GenBank/DDBJ databases">
        <authorList>
            <person name="Ferrada E.E."/>
            <person name="Latorre B.A."/>
        </authorList>
    </citation>
    <scope>NUCLEOTIDE SEQUENCE [LARGE SCALE GENOMIC DNA]</scope>
    <source>
        <strain evidence="1 3">VK-A60T</strain>
    </source>
</reference>
<accession>A0A385D6L8</accession>
<reference evidence="2 4" key="2">
    <citation type="submission" date="2020-03" db="EMBL/GenBank/DDBJ databases">
        <title>Genome mining and metabolic profiling illuminate the polycyclic tetramate macrolactams from Streptomyces koyangensis SCSIO 5802.</title>
        <authorList>
            <person name="Ding W."/>
        </authorList>
    </citation>
    <scope>NUCLEOTIDE SEQUENCE [LARGE SCALE GENOMIC DNA]</scope>
    <source>
        <strain evidence="2 4">SCSIO 5802</strain>
    </source>
</reference>
<evidence type="ECO:0000313" key="4">
    <source>
        <dbReference type="Proteomes" id="UP000596311"/>
    </source>
</evidence>
<name>A0A385D6L8_9ACTN</name>
<evidence type="ECO:0000313" key="2">
    <source>
        <dbReference type="EMBL" id="QRF05574.1"/>
    </source>
</evidence>
<dbReference type="GeneID" id="300113240"/>
<dbReference type="Proteomes" id="UP000259636">
    <property type="component" value="Chromosome"/>
</dbReference>
<dbReference type="KEGG" id="sky:D0C37_03270"/>